<evidence type="ECO:0000259" key="10">
    <source>
        <dbReference type="PROSITE" id="PS50287"/>
    </source>
</evidence>
<evidence type="ECO:0000256" key="2">
    <source>
        <dbReference type="ARBA" id="ARBA00022801"/>
    </source>
</evidence>
<feature type="active site" evidence="7">
    <location>
        <position position="347"/>
    </location>
</feature>
<dbReference type="FunFam" id="2.40.10.10:FF:000068">
    <property type="entry name" value="transmembrane protease serine 2"/>
    <property type="match status" value="1"/>
</dbReference>
<dbReference type="FunFam" id="3.10.250.10:FF:000011">
    <property type="entry name" value="Scavenger receptor class A member 5"/>
    <property type="match status" value="2"/>
</dbReference>
<evidence type="ECO:0000256" key="6">
    <source>
        <dbReference type="PROSITE-ProRule" id="PRU00196"/>
    </source>
</evidence>
<evidence type="ECO:0000256" key="5">
    <source>
        <dbReference type="ARBA" id="ARBA00023180"/>
    </source>
</evidence>
<comment type="cofactor">
    <cofactor evidence="7">
        <name>Zn(2+)</name>
        <dbReference type="ChEBI" id="CHEBI:29105"/>
    </cofactor>
    <text evidence="7">Binds 1 zinc ion per subunit.</text>
</comment>
<dbReference type="Pfam" id="PF00089">
    <property type="entry name" value="Trypsin"/>
    <property type="match status" value="2"/>
</dbReference>
<feature type="chain" id="PRO_5039689413" description="Metalloendopeptidase" evidence="8">
    <location>
        <begin position="20"/>
        <end position="1339"/>
    </location>
</feature>
<dbReference type="GO" id="GO:0006508">
    <property type="term" value="P:proteolysis"/>
    <property type="evidence" value="ECO:0007669"/>
    <property type="project" value="UniProtKB-KW"/>
</dbReference>
<feature type="binding site" evidence="7">
    <location>
        <position position="350"/>
    </location>
    <ligand>
        <name>Zn(2+)</name>
        <dbReference type="ChEBI" id="CHEBI:29105"/>
        <note>catalytic</note>
    </ligand>
</feature>
<dbReference type="FunFam" id="2.40.10.10:FF:000003">
    <property type="entry name" value="Transmembrane serine protease 3"/>
    <property type="match status" value="1"/>
</dbReference>
<dbReference type="CDD" id="cd00190">
    <property type="entry name" value="Tryp_SPc"/>
    <property type="match status" value="2"/>
</dbReference>
<dbReference type="PROSITE" id="PS00134">
    <property type="entry name" value="TRYPSIN_HIS"/>
    <property type="match status" value="1"/>
</dbReference>
<dbReference type="InterPro" id="IPR001190">
    <property type="entry name" value="SRCR"/>
</dbReference>
<evidence type="ECO:0000313" key="12">
    <source>
        <dbReference type="EMBL" id="KAH3793716.1"/>
    </source>
</evidence>
<keyword evidence="5" id="KW-0325">Glycoprotein</keyword>
<evidence type="ECO:0000256" key="4">
    <source>
        <dbReference type="ARBA" id="ARBA00023157"/>
    </source>
</evidence>
<evidence type="ECO:0000313" key="13">
    <source>
        <dbReference type="Proteomes" id="UP000828390"/>
    </source>
</evidence>
<name>A0A9D4IZ58_DREPO</name>
<dbReference type="SMART" id="SM00235">
    <property type="entry name" value="ZnMc"/>
    <property type="match status" value="1"/>
</dbReference>
<keyword evidence="13" id="KW-1185">Reference proteome</keyword>
<evidence type="ECO:0000259" key="11">
    <source>
        <dbReference type="PROSITE" id="PS51864"/>
    </source>
</evidence>
<feature type="disulfide bond" evidence="6">
    <location>
        <begin position="696"/>
        <end position="706"/>
    </location>
</feature>
<dbReference type="SUPFAM" id="SSF55486">
    <property type="entry name" value="Metalloproteases ('zincins'), catalytic domain"/>
    <property type="match status" value="1"/>
</dbReference>
<reference evidence="12" key="2">
    <citation type="submission" date="2020-11" db="EMBL/GenBank/DDBJ databases">
        <authorList>
            <person name="McCartney M.A."/>
            <person name="Auch B."/>
            <person name="Kono T."/>
            <person name="Mallez S."/>
            <person name="Becker A."/>
            <person name="Gohl D.M."/>
            <person name="Silverstein K.A.T."/>
            <person name="Koren S."/>
            <person name="Bechman K.B."/>
            <person name="Herman A."/>
            <person name="Abrahante J.E."/>
            <person name="Garbe J."/>
        </authorList>
    </citation>
    <scope>NUCLEOTIDE SEQUENCE</scope>
    <source>
        <strain evidence="12">Duluth1</strain>
        <tissue evidence="12">Whole animal</tissue>
    </source>
</reference>
<dbReference type="InterPro" id="IPR009003">
    <property type="entry name" value="Peptidase_S1_PA"/>
</dbReference>
<dbReference type="PRINTS" id="PR00480">
    <property type="entry name" value="ASTACIN"/>
</dbReference>
<evidence type="ECO:0000256" key="7">
    <source>
        <dbReference type="PROSITE-ProRule" id="PRU01211"/>
    </source>
</evidence>
<dbReference type="PRINTS" id="PR00258">
    <property type="entry name" value="SPERACTRCPTR"/>
</dbReference>
<dbReference type="InterPro" id="IPR024079">
    <property type="entry name" value="MetalloPept_cat_dom_sf"/>
</dbReference>
<keyword evidence="4 6" id="KW-1015">Disulfide bond</keyword>
<dbReference type="Pfam" id="PF25900">
    <property type="entry name" value="PAPPA"/>
    <property type="match status" value="1"/>
</dbReference>
<dbReference type="InterPro" id="IPR006026">
    <property type="entry name" value="Peptidase_Metallo"/>
</dbReference>
<keyword evidence="8" id="KW-0732">Signal</keyword>
<dbReference type="SUPFAM" id="SSF50494">
    <property type="entry name" value="Trypsin-like serine proteases"/>
    <property type="match status" value="2"/>
</dbReference>
<feature type="binding site" evidence="7">
    <location>
        <position position="356"/>
    </location>
    <ligand>
        <name>Zn(2+)</name>
        <dbReference type="ChEBI" id="CHEBI:29105"/>
        <note>catalytic</note>
    </ligand>
</feature>
<feature type="signal peptide" evidence="8">
    <location>
        <begin position="1"/>
        <end position="19"/>
    </location>
</feature>
<feature type="domain" description="Peptidase M12A" evidence="11">
    <location>
        <begin position="261"/>
        <end position="451"/>
    </location>
</feature>
<accession>A0A9D4IZ58</accession>
<dbReference type="PANTHER" id="PTHR24252:SF7">
    <property type="entry name" value="HYALIN"/>
    <property type="match status" value="1"/>
</dbReference>
<dbReference type="EMBL" id="JAIWYP010000007">
    <property type="protein sequence ID" value="KAH3793716.1"/>
    <property type="molecule type" value="Genomic_DNA"/>
</dbReference>
<dbReference type="PROSITE" id="PS51864">
    <property type="entry name" value="ASTACIN"/>
    <property type="match status" value="1"/>
</dbReference>
<feature type="binding site" evidence="7">
    <location>
        <position position="346"/>
    </location>
    <ligand>
        <name>Zn(2+)</name>
        <dbReference type="ChEBI" id="CHEBI:29105"/>
        <note>catalytic</note>
    </ligand>
</feature>
<reference evidence="12" key="1">
    <citation type="journal article" date="2019" name="bioRxiv">
        <title>The Genome of the Zebra Mussel, Dreissena polymorpha: A Resource for Invasive Species Research.</title>
        <authorList>
            <person name="McCartney M.A."/>
            <person name="Auch B."/>
            <person name="Kono T."/>
            <person name="Mallez S."/>
            <person name="Zhang Y."/>
            <person name="Obille A."/>
            <person name="Becker A."/>
            <person name="Abrahante J.E."/>
            <person name="Garbe J."/>
            <person name="Badalamenti J.P."/>
            <person name="Herman A."/>
            <person name="Mangelson H."/>
            <person name="Liachko I."/>
            <person name="Sullivan S."/>
            <person name="Sone E.D."/>
            <person name="Koren S."/>
            <person name="Silverstein K.A.T."/>
            <person name="Beckman K.B."/>
            <person name="Gohl D.M."/>
        </authorList>
    </citation>
    <scope>NUCLEOTIDE SEQUENCE</scope>
    <source>
        <strain evidence="12">Duluth1</strain>
        <tissue evidence="12">Whole animal</tissue>
    </source>
</reference>
<dbReference type="Gene3D" id="3.40.390.10">
    <property type="entry name" value="Collagenase (Catalytic Domain)"/>
    <property type="match status" value="1"/>
</dbReference>
<dbReference type="InterPro" id="IPR018114">
    <property type="entry name" value="TRYPSIN_HIS"/>
</dbReference>
<dbReference type="InterPro" id="IPR002172">
    <property type="entry name" value="LDrepeatLR_classA_rpt"/>
</dbReference>
<dbReference type="SMART" id="SM00202">
    <property type="entry name" value="SR"/>
    <property type="match status" value="2"/>
</dbReference>
<dbReference type="CDD" id="cd00112">
    <property type="entry name" value="LDLa"/>
    <property type="match status" value="1"/>
</dbReference>
<dbReference type="Gene3D" id="3.10.250.10">
    <property type="entry name" value="SRCR-like domain"/>
    <property type="match status" value="2"/>
</dbReference>
<dbReference type="Pfam" id="PF00530">
    <property type="entry name" value="SRCR"/>
    <property type="match status" value="2"/>
</dbReference>
<sequence length="1339" mass="150292">MWKAAQLIVFALIFEQGQSAIDDVFKQVMEKNDEEGQWVSRVLNFSSQYNTGSWSAQQILRVPNVFPSYGDLIGTWAPRDIDANQFLEFQFATPVYVTKVDVYETYNAGGVKAIKCLDVSGTWITLWSTPQVSRIQSARIFSPSFTSTIPCFSNRIRLDIDCTLANTWVEIDAVRLHGSQDKMKSVSSSSPYHQAYRRPGVSHSDWCRYKMKGSNRTLVKLHYDMVIDERTYKDGFRKDFKHKGVSCETHSIVSQTANRRRRIASKSEANRWPLEIPYQIDKEFGKTAMDHWSRHTCLHFVERKDQYDHIRFGPSGSCESFVGRLTGPQYISLDPQSCMTVPIILHEIGHAIGLYHEHMREDRDNYLTVYYKNISQAYYDQFNTLSADQYLDFNKPYDYHSIMHYGKRFFAYPSNAISMEPTNKYYSDIIGEAQHLSFHDVQLVNAMYKCSEKCAHVECPEGAFLGKNCECFCQGPFEDPVQRCNNQKVFCEAPDIVLSKNWVYSVYSIQEKVLLEDLSGTRYPDGTVLTVENPRCSEHRISNYTCQSGQWVANVNCKPDRCMYNTSRYVFKPNITENGYDQTTNYVNSGTIVHVECIEPKGIPGYNSTCTDSIWVPELPNCDAEVRAELVDGPNKYSGRVEIIIGKHRGTVCDDSWDNKDASVICKMLGYGNGTALSAAYFGQGSSSILFGDVQCNGTETSIMSCRHSGVGNHNCGHQEDAGVKCIPKCGKHQSTGQYPWKVRVQIQREKAVSICGGTIIDQRWILSAAHCFADNETLGAVTGVIVHVGSQDLSRQVLKFRPDQIIFHPSFNSTSYDNDLALLLMNDKIVNEEVQPACLPDESIPYNLTGLRCHVSGWAFDHGIAMVPLEAEAAIIEAALCGFYKFYKCAAELEHGVNDCKRDSAGSLVCNIGGLFYLIGAASFVNKCGEKGHPGVYTRVTAMLPWITTMQRCMSPDKICNHVKDCPGNEDEKGCVKEARVQLVNGPNKRSGRVEIIIGTERGTVCDDNWDDIDAKVICKMLGYDGGKALNESHFGQGSSSILLDEVHCDGTESSIMACRHSGIGFHNCGHHEDASVVCSSKCGRRPLEHYSRQKRIAGGKNAEKGFYPWHAGVRKRSRRSSHVCGGIILNDRWILSAAHCFWNIFKDDIIVYTGDHDLLEKDTFEEQFELEHLIKHPNYTDPSFDFDIALMKVKLNNGYGIQFNDEVQPACLPDASMYYETGLTCHISGWGQTSFRGSKDQTVLRAAEVRLIDDDDCKIAYGTRITPNMVCAGYMEGGIDTCFGDRGGPLVCSVEDLYYVMGVISWGRGCALPGYPTVYAKVAAFQSWIETTIASYP</sequence>
<keyword evidence="2 7" id="KW-0378">Hydrolase</keyword>
<dbReference type="GO" id="GO:0016020">
    <property type="term" value="C:membrane"/>
    <property type="evidence" value="ECO:0007669"/>
    <property type="project" value="InterPro"/>
</dbReference>
<dbReference type="InterPro" id="IPR043504">
    <property type="entry name" value="Peptidase_S1_PA_chymotrypsin"/>
</dbReference>
<dbReference type="PANTHER" id="PTHR24252">
    <property type="entry name" value="ACROSIN-RELATED"/>
    <property type="match status" value="1"/>
</dbReference>
<dbReference type="InterPro" id="IPR058897">
    <property type="entry name" value="PAPPA_SD_C"/>
</dbReference>
<feature type="domain" description="SRCR" evidence="10">
    <location>
        <begin position="982"/>
        <end position="1081"/>
    </location>
</feature>
<comment type="caution">
    <text evidence="12">The sequence shown here is derived from an EMBL/GenBank/DDBJ whole genome shotgun (WGS) entry which is preliminary data.</text>
</comment>
<organism evidence="12 13">
    <name type="scientific">Dreissena polymorpha</name>
    <name type="common">Zebra mussel</name>
    <name type="synonym">Mytilus polymorpha</name>
    <dbReference type="NCBI Taxonomy" id="45954"/>
    <lineage>
        <taxon>Eukaryota</taxon>
        <taxon>Metazoa</taxon>
        <taxon>Spiralia</taxon>
        <taxon>Lophotrochozoa</taxon>
        <taxon>Mollusca</taxon>
        <taxon>Bivalvia</taxon>
        <taxon>Autobranchia</taxon>
        <taxon>Heteroconchia</taxon>
        <taxon>Euheterodonta</taxon>
        <taxon>Imparidentia</taxon>
        <taxon>Neoheterodontei</taxon>
        <taxon>Myida</taxon>
        <taxon>Dreissenoidea</taxon>
        <taxon>Dreissenidae</taxon>
        <taxon>Dreissena</taxon>
    </lineage>
</organism>
<proteinExistence type="predicted"/>
<dbReference type="PROSITE" id="PS50240">
    <property type="entry name" value="TRYPSIN_DOM"/>
    <property type="match status" value="2"/>
</dbReference>
<feature type="disulfide bond" evidence="6">
    <location>
        <begin position="1050"/>
        <end position="1060"/>
    </location>
</feature>
<keyword evidence="7" id="KW-0482">Metalloprotease</keyword>
<dbReference type="InterPro" id="IPR001506">
    <property type="entry name" value="Peptidase_M12A"/>
</dbReference>
<feature type="domain" description="SRCR" evidence="10">
    <location>
        <begin position="628"/>
        <end position="727"/>
    </location>
</feature>
<dbReference type="Proteomes" id="UP000828390">
    <property type="component" value="Unassembled WGS sequence"/>
</dbReference>
<dbReference type="SMART" id="SM00020">
    <property type="entry name" value="Tryp_SPc"/>
    <property type="match status" value="2"/>
</dbReference>
<dbReference type="GO" id="GO:0008270">
    <property type="term" value="F:zinc ion binding"/>
    <property type="evidence" value="ECO:0007669"/>
    <property type="project" value="UniProtKB-UniRule"/>
</dbReference>
<dbReference type="GO" id="GO:0004252">
    <property type="term" value="F:serine-type endopeptidase activity"/>
    <property type="evidence" value="ECO:0007669"/>
    <property type="project" value="InterPro"/>
</dbReference>
<dbReference type="InterPro" id="IPR036772">
    <property type="entry name" value="SRCR-like_dom_sf"/>
</dbReference>
<dbReference type="SUPFAM" id="SSF56487">
    <property type="entry name" value="SRCR-like"/>
    <property type="match status" value="2"/>
</dbReference>
<feature type="domain" description="Peptidase S1" evidence="9">
    <location>
        <begin position="1098"/>
        <end position="1336"/>
    </location>
</feature>
<dbReference type="InterPro" id="IPR001254">
    <property type="entry name" value="Trypsin_dom"/>
</dbReference>
<keyword evidence="3" id="KW-0720">Serine protease</keyword>
<protein>
    <recommendedName>
        <fullName evidence="14">Metalloendopeptidase</fullName>
    </recommendedName>
</protein>
<evidence type="ECO:0000256" key="1">
    <source>
        <dbReference type="ARBA" id="ARBA00022670"/>
    </source>
</evidence>
<evidence type="ECO:0000256" key="8">
    <source>
        <dbReference type="SAM" id="SignalP"/>
    </source>
</evidence>
<evidence type="ECO:0000259" key="9">
    <source>
        <dbReference type="PROSITE" id="PS50240"/>
    </source>
</evidence>
<dbReference type="GO" id="GO:0004222">
    <property type="term" value="F:metalloendopeptidase activity"/>
    <property type="evidence" value="ECO:0007669"/>
    <property type="project" value="UniProtKB-UniRule"/>
</dbReference>
<dbReference type="PROSITE" id="PS50287">
    <property type="entry name" value="SRCR_2"/>
    <property type="match status" value="2"/>
</dbReference>
<dbReference type="CDD" id="cd04280">
    <property type="entry name" value="ZnMc_astacin_like"/>
    <property type="match status" value="1"/>
</dbReference>
<dbReference type="InterPro" id="IPR034035">
    <property type="entry name" value="Astacin-like_dom"/>
</dbReference>
<keyword evidence="1 7" id="KW-0645">Protease</keyword>
<dbReference type="Pfam" id="PF01400">
    <property type="entry name" value="Astacin"/>
    <property type="match status" value="1"/>
</dbReference>
<comment type="caution">
    <text evidence="6">Lacks conserved residue(s) required for the propagation of feature annotation.</text>
</comment>
<evidence type="ECO:0000256" key="3">
    <source>
        <dbReference type="ARBA" id="ARBA00022825"/>
    </source>
</evidence>
<feature type="domain" description="Peptidase S1" evidence="9">
    <location>
        <begin position="731"/>
        <end position="953"/>
    </location>
</feature>
<dbReference type="Gene3D" id="2.40.10.10">
    <property type="entry name" value="Trypsin-like serine proteases"/>
    <property type="match status" value="2"/>
</dbReference>
<keyword evidence="7" id="KW-0479">Metal-binding</keyword>
<keyword evidence="7" id="KW-0862">Zinc</keyword>
<evidence type="ECO:0008006" key="14">
    <source>
        <dbReference type="Google" id="ProtNLM"/>
    </source>
</evidence>
<gene>
    <name evidence="12" type="ORF">DPMN_147234</name>
</gene>